<dbReference type="InterPro" id="IPR023351">
    <property type="entry name" value="YppE-like_sf"/>
</dbReference>
<dbReference type="Gene3D" id="1.20.120.440">
    <property type="entry name" value="YppE-like"/>
    <property type="match status" value="1"/>
</dbReference>
<dbReference type="AlphaFoldDB" id="A0AAW5B4B3"/>
<proteinExistence type="predicted"/>
<dbReference type="RefSeq" id="WP_238019011.1">
    <property type="nucleotide sequence ID" value="NZ_JAIFZM010000004.1"/>
</dbReference>
<comment type="caution">
    <text evidence="1">The sequence shown here is derived from an EMBL/GenBank/DDBJ whole genome shotgun (WGS) entry which is preliminary data.</text>
</comment>
<dbReference type="EMBL" id="JAIFZM010000004">
    <property type="protein sequence ID" value="MCG3418880.1"/>
    <property type="molecule type" value="Genomic_DNA"/>
</dbReference>
<dbReference type="Proteomes" id="UP001199631">
    <property type="component" value="Unassembled WGS sequence"/>
</dbReference>
<dbReference type="SUPFAM" id="SSF140415">
    <property type="entry name" value="YppE-like"/>
    <property type="match status" value="1"/>
</dbReference>
<evidence type="ECO:0000313" key="2">
    <source>
        <dbReference type="Proteomes" id="UP001199631"/>
    </source>
</evidence>
<evidence type="ECO:0000313" key="1">
    <source>
        <dbReference type="EMBL" id="MCG3418880.1"/>
    </source>
</evidence>
<keyword evidence="2" id="KW-1185">Reference proteome</keyword>
<sequence>MILLEQTEKLQQYLITLKDKFEYSEPPENKKDREFFLQVKQETEPVYELLNQWEKSALEAVKNREVQIHPHQVTSTRENMELMLMHSYYIDARRKRYMELNNSIHYVLDQIHRELSQA</sequence>
<dbReference type="Pfam" id="PF08807">
    <property type="entry name" value="DUF1798"/>
    <property type="match status" value="1"/>
</dbReference>
<dbReference type="InterPro" id="IPR014913">
    <property type="entry name" value="YppE-like"/>
</dbReference>
<gene>
    <name evidence="1" type="ORF">K3T81_06945</name>
</gene>
<name>A0AAW5B4B3_9BACI</name>
<organism evidence="1 2">
    <name type="scientific">Oceanobacillus jordanicus</name>
    <dbReference type="NCBI Taxonomy" id="2867266"/>
    <lineage>
        <taxon>Bacteria</taxon>
        <taxon>Bacillati</taxon>
        <taxon>Bacillota</taxon>
        <taxon>Bacilli</taxon>
        <taxon>Bacillales</taxon>
        <taxon>Bacillaceae</taxon>
        <taxon>Oceanobacillus</taxon>
    </lineage>
</organism>
<reference evidence="1 2" key="1">
    <citation type="journal article" date="2022" name="Evol. Bioinform. Online">
        <title>Draft Genome Sequence of Oceanobacillus jordanicus Strain GSFE11, a Halotolerant Plant Growth-Promoting Bacterial Endophyte Isolated From the Jordan Valley.</title>
        <authorList>
            <person name="Alhindi T."/>
            <person name="Albdaiwi R."/>
        </authorList>
    </citation>
    <scope>NUCLEOTIDE SEQUENCE [LARGE SCALE GENOMIC DNA]</scope>
    <source>
        <strain evidence="1 2">GSFE11</strain>
    </source>
</reference>
<protein>
    <submittedName>
        <fullName evidence="1">YppE family protein</fullName>
    </submittedName>
</protein>
<accession>A0AAW5B4B3</accession>